<feature type="transmembrane region" description="Helical" evidence="1">
    <location>
        <begin position="6"/>
        <end position="23"/>
    </location>
</feature>
<reference evidence="2 3" key="1">
    <citation type="journal article" date="2019" name="Environ. Microbiol.">
        <title>Species interactions and distinct microbial communities in high Arctic permafrost affected cryosols are associated with the CH4 and CO2 gas fluxes.</title>
        <authorList>
            <person name="Altshuler I."/>
            <person name="Hamel J."/>
            <person name="Turney S."/>
            <person name="Magnuson E."/>
            <person name="Levesque R."/>
            <person name="Greer C."/>
            <person name="Whyte L.G."/>
        </authorList>
    </citation>
    <scope>NUCLEOTIDE SEQUENCE [LARGE SCALE GENOMIC DNA]</scope>
    <source>
        <strain evidence="2 3">E3</strain>
    </source>
</reference>
<evidence type="ECO:0000313" key="3">
    <source>
        <dbReference type="Proteomes" id="UP000317933"/>
    </source>
</evidence>
<dbReference type="InterPro" id="IPR008473">
    <property type="entry name" value="Phage_holin_3_7"/>
</dbReference>
<protein>
    <submittedName>
        <fullName evidence="2">Phage holin family protein</fullName>
    </submittedName>
</protein>
<sequence length="89" mass="9681">MIDAMTLFTAAVCAAMCLRLVAFRRNNSRYRLGISLMAWILSAATGCQAIASVLGLYQVQSPFVLIILSALCALVFRSRGNVAQILRVD</sequence>
<dbReference type="AlphaFoldDB" id="A0A502HSY8"/>
<keyword evidence="1" id="KW-1133">Transmembrane helix</keyword>
<dbReference type="EMBL" id="RCZE01000008">
    <property type="protein sequence ID" value="TPG76298.1"/>
    <property type="molecule type" value="Genomic_DNA"/>
</dbReference>
<organism evidence="2 3">
    <name type="scientific">Pseudomonas arsenicoxydans</name>
    <dbReference type="NCBI Taxonomy" id="702115"/>
    <lineage>
        <taxon>Bacteria</taxon>
        <taxon>Pseudomonadati</taxon>
        <taxon>Pseudomonadota</taxon>
        <taxon>Gammaproteobacteria</taxon>
        <taxon>Pseudomonadales</taxon>
        <taxon>Pseudomonadaceae</taxon>
        <taxon>Pseudomonas</taxon>
    </lineage>
</organism>
<gene>
    <name evidence="2" type="ORF">EAH78_18210</name>
</gene>
<feature type="transmembrane region" description="Helical" evidence="1">
    <location>
        <begin position="30"/>
        <end position="51"/>
    </location>
</feature>
<dbReference type="Pfam" id="PF05449">
    <property type="entry name" value="Phage_holin_3_7"/>
    <property type="match status" value="1"/>
</dbReference>
<keyword evidence="1" id="KW-0472">Membrane</keyword>
<comment type="caution">
    <text evidence="2">The sequence shown here is derived from an EMBL/GenBank/DDBJ whole genome shotgun (WGS) entry which is preliminary data.</text>
</comment>
<accession>A0A502HSY8</accession>
<name>A0A502HSY8_9PSED</name>
<evidence type="ECO:0000256" key="1">
    <source>
        <dbReference type="SAM" id="Phobius"/>
    </source>
</evidence>
<proteinExistence type="predicted"/>
<dbReference type="Proteomes" id="UP000317933">
    <property type="component" value="Unassembled WGS sequence"/>
</dbReference>
<feature type="transmembrane region" description="Helical" evidence="1">
    <location>
        <begin position="57"/>
        <end position="76"/>
    </location>
</feature>
<evidence type="ECO:0000313" key="2">
    <source>
        <dbReference type="EMBL" id="TPG76298.1"/>
    </source>
</evidence>
<dbReference type="RefSeq" id="WP_140668737.1">
    <property type="nucleotide sequence ID" value="NZ_RCZE01000008.1"/>
</dbReference>
<keyword evidence="1" id="KW-0812">Transmembrane</keyword>